<evidence type="ECO:0000313" key="2">
    <source>
        <dbReference type="EMBL" id="KAI5318455.1"/>
    </source>
</evidence>
<reference evidence="2 3" key="1">
    <citation type="journal article" date="2022" name="G3 (Bethesda)">
        <title>Whole-genome sequence and methylome profiling of the almond [Prunus dulcis (Mill.) D.A. Webb] cultivar 'Nonpareil'.</title>
        <authorList>
            <person name="D'Amico-Willman K.M."/>
            <person name="Ouma W.Z."/>
            <person name="Meulia T."/>
            <person name="Sideli G.M."/>
            <person name="Gradziel T.M."/>
            <person name="Fresnedo-Ramirez J."/>
        </authorList>
    </citation>
    <scope>NUCLEOTIDE SEQUENCE [LARGE SCALE GENOMIC DNA]</scope>
    <source>
        <strain evidence="2">Clone GOH B32 T37-40</strain>
    </source>
</reference>
<keyword evidence="3" id="KW-1185">Reference proteome</keyword>
<feature type="transmembrane region" description="Helical" evidence="1">
    <location>
        <begin position="66"/>
        <end position="87"/>
    </location>
</feature>
<protein>
    <submittedName>
        <fullName evidence="2">Uncharacterized protein</fullName>
    </submittedName>
</protein>
<gene>
    <name evidence="2" type="ORF">L3X38_038163</name>
</gene>
<accession>A0AAD4V4P5</accession>
<name>A0AAD4V4P5_PRUDU</name>
<keyword evidence="1" id="KW-0472">Membrane</keyword>
<evidence type="ECO:0000313" key="3">
    <source>
        <dbReference type="Proteomes" id="UP001054821"/>
    </source>
</evidence>
<evidence type="ECO:0000256" key="1">
    <source>
        <dbReference type="SAM" id="Phobius"/>
    </source>
</evidence>
<comment type="caution">
    <text evidence="2">The sequence shown here is derived from an EMBL/GenBank/DDBJ whole genome shotgun (WGS) entry which is preliminary data.</text>
</comment>
<dbReference type="Proteomes" id="UP001054821">
    <property type="component" value="Chromosome 7"/>
</dbReference>
<dbReference type="EMBL" id="JAJFAZ020000007">
    <property type="protein sequence ID" value="KAI5318455.1"/>
    <property type="molecule type" value="Genomic_DNA"/>
</dbReference>
<keyword evidence="1" id="KW-0812">Transmembrane</keyword>
<keyword evidence="1" id="KW-1133">Transmembrane helix</keyword>
<dbReference type="AlphaFoldDB" id="A0AAD4V4P5"/>
<sequence>MQSFCSFSSYNYYPLEVSGINTFHEAQNLTISPDLSRTPALASTTSSPGARVVAARTWAPSCINGVVSGLGSYSAFALVYFLSFFLYTRPANPTKQTAPRTKPTIVPLFLLSSESVGCRLLRQAISDRSGSGHDDGACLHHTWRRAGPVVGGYSDGHAPPRRRSHDSHDLLLPMNLATSISKGMPTI</sequence>
<proteinExistence type="predicted"/>
<organism evidence="2 3">
    <name type="scientific">Prunus dulcis</name>
    <name type="common">Almond</name>
    <name type="synonym">Amygdalus dulcis</name>
    <dbReference type="NCBI Taxonomy" id="3755"/>
    <lineage>
        <taxon>Eukaryota</taxon>
        <taxon>Viridiplantae</taxon>
        <taxon>Streptophyta</taxon>
        <taxon>Embryophyta</taxon>
        <taxon>Tracheophyta</taxon>
        <taxon>Spermatophyta</taxon>
        <taxon>Magnoliopsida</taxon>
        <taxon>eudicotyledons</taxon>
        <taxon>Gunneridae</taxon>
        <taxon>Pentapetalae</taxon>
        <taxon>rosids</taxon>
        <taxon>fabids</taxon>
        <taxon>Rosales</taxon>
        <taxon>Rosaceae</taxon>
        <taxon>Amygdaloideae</taxon>
        <taxon>Amygdaleae</taxon>
        <taxon>Prunus</taxon>
    </lineage>
</organism>